<dbReference type="eggNOG" id="ENOG502S76G">
    <property type="taxonomic scope" value="Eukaryota"/>
</dbReference>
<protein>
    <submittedName>
        <fullName evidence="1">Uncharacterized protein</fullName>
    </submittedName>
</protein>
<evidence type="ECO:0000313" key="2">
    <source>
        <dbReference type="Proteomes" id="UP000187013"/>
    </source>
</evidence>
<proteinExistence type="predicted"/>
<name>A0A1Q3A6C8_ZYGRO</name>
<dbReference type="AlphaFoldDB" id="A0A1Q3A6C8"/>
<organism evidence="1 2">
    <name type="scientific">Zygosaccharomyces rouxii</name>
    <dbReference type="NCBI Taxonomy" id="4956"/>
    <lineage>
        <taxon>Eukaryota</taxon>
        <taxon>Fungi</taxon>
        <taxon>Dikarya</taxon>
        <taxon>Ascomycota</taxon>
        <taxon>Saccharomycotina</taxon>
        <taxon>Saccharomycetes</taxon>
        <taxon>Saccharomycetales</taxon>
        <taxon>Saccharomycetaceae</taxon>
        <taxon>Zygosaccharomyces</taxon>
    </lineage>
</organism>
<evidence type="ECO:0000313" key="1">
    <source>
        <dbReference type="EMBL" id="GAV51130.1"/>
    </source>
</evidence>
<sequence length="153" mass="18381">MTIYRMGRIWTKENFKRVSCCLAHTEIYKDIHRHTPRPTHMLRILRFRAIRPPATDLRRAADPSPYKKWFELSTGEKDVFVSTFRDIYRNRYPASGTNSKLHTLLPRTHDPYDTPSLFGIFYDDIWKVVNRTNRDNHRFSDKSFRGLLVRRHT</sequence>
<comment type="caution">
    <text evidence="1">The sequence shown here is derived from an EMBL/GenBank/DDBJ whole genome shotgun (WGS) entry which is preliminary data.</text>
</comment>
<dbReference type="EMBL" id="BDGX01000030">
    <property type="protein sequence ID" value="GAV51130.1"/>
    <property type="molecule type" value="Genomic_DNA"/>
</dbReference>
<reference evidence="1 2" key="1">
    <citation type="submission" date="2016-08" db="EMBL/GenBank/DDBJ databases">
        <title>Draft genome sequence of allopolyploid Zygosaccharomyces rouxii.</title>
        <authorList>
            <person name="Watanabe J."/>
            <person name="Uehara K."/>
            <person name="Mogi Y."/>
            <person name="Tsukioka Y."/>
        </authorList>
    </citation>
    <scope>NUCLEOTIDE SEQUENCE [LARGE SCALE GENOMIC DNA]</scope>
    <source>
        <strain evidence="1 2">NBRC 110957</strain>
    </source>
</reference>
<gene>
    <name evidence="1" type="ORF">ZYGR_0AD03130</name>
</gene>
<accession>A0A1Q3A6C8</accession>
<dbReference type="Proteomes" id="UP000187013">
    <property type="component" value="Unassembled WGS sequence"/>
</dbReference>
<dbReference type="OrthoDB" id="3972963at2759"/>